<evidence type="ECO:0000313" key="2">
    <source>
        <dbReference type="Proteomes" id="UP000823388"/>
    </source>
</evidence>
<name>A0A8T0PV63_PANVG</name>
<dbReference type="Proteomes" id="UP000823388">
    <property type="component" value="Chromosome 7N"/>
</dbReference>
<reference evidence="1" key="1">
    <citation type="submission" date="2020-05" db="EMBL/GenBank/DDBJ databases">
        <title>WGS assembly of Panicum virgatum.</title>
        <authorList>
            <person name="Lovell J.T."/>
            <person name="Jenkins J."/>
            <person name="Shu S."/>
            <person name="Juenger T.E."/>
            <person name="Schmutz J."/>
        </authorList>
    </citation>
    <scope>NUCLEOTIDE SEQUENCE</scope>
    <source>
        <strain evidence="1">AP13</strain>
    </source>
</reference>
<gene>
    <name evidence="1" type="ORF">PVAP13_7NG009889</name>
</gene>
<sequence>MARVARGVHPPLLSPTLSSITPFSLISQGGRLPSPTAGQGACAGQRAWPPAVGGASRGRGAAAALAARCGAVELDAELQRRGAVKGRHVAVELSVARRWGDVWWGLNFAPNPCS</sequence>
<proteinExistence type="predicted"/>
<dbReference type="AlphaFoldDB" id="A0A8T0PV63"/>
<dbReference type="EMBL" id="CM029050">
    <property type="protein sequence ID" value="KAG2564965.1"/>
    <property type="molecule type" value="Genomic_DNA"/>
</dbReference>
<comment type="caution">
    <text evidence="1">The sequence shown here is derived from an EMBL/GenBank/DDBJ whole genome shotgun (WGS) entry which is preliminary data.</text>
</comment>
<protein>
    <submittedName>
        <fullName evidence="1">Uncharacterized protein</fullName>
    </submittedName>
</protein>
<organism evidence="1 2">
    <name type="scientific">Panicum virgatum</name>
    <name type="common">Blackwell switchgrass</name>
    <dbReference type="NCBI Taxonomy" id="38727"/>
    <lineage>
        <taxon>Eukaryota</taxon>
        <taxon>Viridiplantae</taxon>
        <taxon>Streptophyta</taxon>
        <taxon>Embryophyta</taxon>
        <taxon>Tracheophyta</taxon>
        <taxon>Spermatophyta</taxon>
        <taxon>Magnoliopsida</taxon>
        <taxon>Liliopsida</taxon>
        <taxon>Poales</taxon>
        <taxon>Poaceae</taxon>
        <taxon>PACMAD clade</taxon>
        <taxon>Panicoideae</taxon>
        <taxon>Panicodae</taxon>
        <taxon>Paniceae</taxon>
        <taxon>Panicinae</taxon>
        <taxon>Panicum</taxon>
        <taxon>Panicum sect. Hiantes</taxon>
    </lineage>
</organism>
<evidence type="ECO:0000313" key="1">
    <source>
        <dbReference type="EMBL" id="KAG2564965.1"/>
    </source>
</evidence>
<keyword evidence="2" id="KW-1185">Reference proteome</keyword>
<accession>A0A8T0PV63</accession>